<sequence length="343" mass="36000">MRAVSYPAPGQFTVADLADRPLAAAEVRIANLVVGLCGTDLHLHQGHNYPAYPLTPGHEIVARVVETGPGVDTVAVGEVVAVDNVVYCRDCRRCKKGEFNFCERRRSMGTKLPGGFAEHAVTLAEKCYPIGDLPLEAAVLTEPTACALHGLQLLDVPVGASALITGAGPTGLILAQLLRHSGAAKVVVAAPTRAKLDLALRRGADAVVQVDRHDFAATAPVVAEHAPGGFDVVVDATGVPAVIEGLVPLTASGGTLMVYGMAGPDERISLSPFEIFRRQLTVVGSFAQTFDFARAIDFLATGKVTAEGMITHRFGLDDYRRALDTLADPACVKAVVEPNGPVL</sequence>
<protein>
    <submittedName>
        <fullName evidence="5">D-arabinitol dehydrogenase (NADP+)</fullName>
    </submittedName>
</protein>
<dbReference type="Proteomes" id="UP000198949">
    <property type="component" value="Unassembled WGS sequence"/>
</dbReference>
<dbReference type="STRING" id="58114.SAMN05216270_103401"/>
<dbReference type="EMBL" id="FNAD01000003">
    <property type="protein sequence ID" value="SDD38365.1"/>
    <property type="molecule type" value="Genomic_DNA"/>
</dbReference>
<keyword evidence="2" id="KW-0560">Oxidoreductase</keyword>
<organism evidence="5 6">
    <name type="scientific">Glycomyces harbinensis</name>
    <dbReference type="NCBI Taxonomy" id="58114"/>
    <lineage>
        <taxon>Bacteria</taxon>
        <taxon>Bacillati</taxon>
        <taxon>Actinomycetota</taxon>
        <taxon>Actinomycetes</taxon>
        <taxon>Glycomycetales</taxon>
        <taxon>Glycomycetaceae</taxon>
        <taxon>Glycomyces</taxon>
    </lineage>
</organism>
<dbReference type="OrthoDB" id="241504at2"/>
<feature type="domain" description="Alcohol dehydrogenase-like N-terminal" evidence="4">
    <location>
        <begin position="25"/>
        <end position="131"/>
    </location>
</feature>
<dbReference type="Gene3D" id="3.40.50.720">
    <property type="entry name" value="NAD(P)-binding Rossmann-like Domain"/>
    <property type="match status" value="1"/>
</dbReference>
<dbReference type="RefSeq" id="WP_091031381.1">
    <property type="nucleotide sequence ID" value="NZ_FNAD01000003.1"/>
</dbReference>
<dbReference type="AlphaFoldDB" id="A0A1G6UCR2"/>
<dbReference type="Pfam" id="PF08240">
    <property type="entry name" value="ADH_N"/>
    <property type="match status" value="1"/>
</dbReference>
<evidence type="ECO:0000256" key="1">
    <source>
        <dbReference type="ARBA" id="ARBA00001947"/>
    </source>
</evidence>
<dbReference type="InterPro" id="IPR013149">
    <property type="entry name" value="ADH-like_C"/>
</dbReference>
<proteinExistence type="predicted"/>
<dbReference type="GO" id="GO:0016491">
    <property type="term" value="F:oxidoreductase activity"/>
    <property type="evidence" value="ECO:0007669"/>
    <property type="project" value="UniProtKB-KW"/>
</dbReference>
<dbReference type="Pfam" id="PF00107">
    <property type="entry name" value="ADH_zinc_N"/>
    <property type="match status" value="1"/>
</dbReference>
<reference evidence="6" key="1">
    <citation type="submission" date="2016-10" db="EMBL/GenBank/DDBJ databases">
        <authorList>
            <person name="Varghese N."/>
            <person name="Submissions S."/>
        </authorList>
    </citation>
    <scope>NUCLEOTIDE SEQUENCE [LARGE SCALE GENOMIC DNA]</scope>
    <source>
        <strain evidence="6">CGMCC 4.3516</strain>
    </source>
</reference>
<dbReference type="InterPro" id="IPR011032">
    <property type="entry name" value="GroES-like_sf"/>
</dbReference>
<dbReference type="InterPro" id="IPR013154">
    <property type="entry name" value="ADH-like_N"/>
</dbReference>
<keyword evidence="6" id="KW-1185">Reference proteome</keyword>
<evidence type="ECO:0000313" key="5">
    <source>
        <dbReference type="EMBL" id="SDD38365.1"/>
    </source>
</evidence>
<feature type="domain" description="Alcohol dehydrogenase-like C-terminal" evidence="3">
    <location>
        <begin position="169"/>
        <end position="300"/>
    </location>
</feature>
<dbReference type="SUPFAM" id="SSF51735">
    <property type="entry name" value="NAD(P)-binding Rossmann-fold domains"/>
    <property type="match status" value="1"/>
</dbReference>
<comment type="cofactor">
    <cofactor evidence="1">
        <name>Zn(2+)</name>
        <dbReference type="ChEBI" id="CHEBI:29105"/>
    </cofactor>
</comment>
<evidence type="ECO:0000313" key="6">
    <source>
        <dbReference type="Proteomes" id="UP000198949"/>
    </source>
</evidence>
<evidence type="ECO:0000256" key="2">
    <source>
        <dbReference type="ARBA" id="ARBA00023002"/>
    </source>
</evidence>
<dbReference type="CDD" id="cd08234">
    <property type="entry name" value="threonine_DH_like"/>
    <property type="match status" value="1"/>
</dbReference>
<evidence type="ECO:0000259" key="3">
    <source>
        <dbReference type="Pfam" id="PF00107"/>
    </source>
</evidence>
<dbReference type="InterPro" id="IPR050129">
    <property type="entry name" value="Zn_alcohol_dh"/>
</dbReference>
<dbReference type="InterPro" id="IPR036291">
    <property type="entry name" value="NAD(P)-bd_dom_sf"/>
</dbReference>
<evidence type="ECO:0000259" key="4">
    <source>
        <dbReference type="Pfam" id="PF08240"/>
    </source>
</evidence>
<dbReference type="Gene3D" id="3.90.180.10">
    <property type="entry name" value="Medium-chain alcohol dehydrogenases, catalytic domain"/>
    <property type="match status" value="1"/>
</dbReference>
<gene>
    <name evidence="5" type="ORF">SAMN05216270_103401</name>
</gene>
<dbReference type="PANTHER" id="PTHR43401:SF2">
    <property type="entry name" value="L-THREONINE 3-DEHYDROGENASE"/>
    <property type="match status" value="1"/>
</dbReference>
<name>A0A1G6UCR2_9ACTN</name>
<accession>A0A1G6UCR2</accession>
<dbReference type="PANTHER" id="PTHR43401">
    <property type="entry name" value="L-THREONINE 3-DEHYDROGENASE"/>
    <property type="match status" value="1"/>
</dbReference>
<dbReference type="SUPFAM" id="SSF50129">
    <property type="entry name" value="GroES-like"/>
    <property type="match status" value="1"/>
</dbReference>